<evidence type="ECO:0000259" key="2">
    <source>
        <dbReference type="Pfam" id="PF25534"/>
    </source>
</evidence>
<evidence type="ECO:0000256" key="1">
    <source>
        <dbReference type="SAM" id="MobiDB-lite"/>
    </source>
</evidence>
<dbReference type="Proteomes" id="UP000815677">
    <property type="component" value="Unassembled WGS sequence"/>
</dbReference>
<feature type="region of interest" description="Disordered" evidence="1">
    <location>
        <begin position="1"/>
        <end position="26"/>
    </location>
</feature>
<feature type="region of interest" description="Disordered" evidence="1">
    <location>
        <begin position="328"/>
        <end position="388"/>
    </location>
</feature>
<evidence type="ECO:0000313" key="3">
    <source>
        <dbReference type="EMBL" id="GAT55846.1"/>
    </source>
</evidence>
<protein>
    <recommendedName>
        <fullName evidence="2">DUF7918 domain-containing protein</fullName>
    </recommendedName>
</protein>
<feature type="compositionally biased region" description="Low complexity" evidence="1">
    <location>
        <begin position="355"/>
        <end position="364"/>
    </location>
</feature>
<dbReference type="InterPro" id="IPR057678">
    <property type="entry name" value="DUF7918"/>
</dbReference>
<dbReference type="EMBL" id="DF849148">
    <property type="protein sequence ID" value="GAT55846.1"/>
    <property type="molecule type" value="Genomic_DNA"/>
</dbReference>
<dbReference type="Pfam" id="PF25534">
    <property type="entry name" value="DUF7918"/>
    <property type="match status" value="1"/>
</dbReference>
<feature type="compositionally biased region" description="Basic and acidic residues" evidence="1">
    <location>
        <begin position="372"/>
        <end position="386"/>
    </location>
</feature>
<gene>
    <name evidence="3" type="ORF">MCHLO_12573</name>
</gene>
<sequence length="486" mass="54246">MPFHEASGFSAYVTTSGPDPNHKRKDIPVQEYNTQQQLEGDVRVVTSFIAAETGKEFGVQWTNVKNLGNHQATRGTLVFDGNTSVNRTLVLRHGTKPKEKGRESLLEGEYFNDWKVLRPFKFGSLERIGASLDVPFHARLMSSKDDNEQLDGSETRTGSPHHDLGVIELTIDGGRAGRQRRKRPAADCRIVQHDIEIQPLVLNERVKDSEELTQQVLLGEPLDVPADVQRQFRRELRTTDPNWYKKDENPDAPGPLVVFRFVYRPLEILRAQGINILDEDAWVVVGEDVGDVGDIEDWRAESEGPAHAMSSTSSLDEADDAHALQVFSTPNSRAQSPVDATAKIHSDTESEVGYTSRSRSRSNSPPNPTPELGHDEDADRKDDVNHARACAQSRADRIKQLTTRIKQLAVRFKLFAPLYRDLLTYHRHWQAKQADIAAQTALATESDRRAGGFINIGPACVGPWASRLGGVNCAMRDREAEEHGRA</sequence>
<reference evidence="3" key="1">
    <citation type="submission" date="2014-09" db="EMBL/GenBank/DDBJ databases">
        <title>Genome sequence of the luminous mushroom Mycena chlorophos for searching fungal bioluminescence genes.</title>
        <authorList>
            <person name="Tanaka Y."/>
            <person name="Kasuga D."/>
            <person name="Oba Y."/>
            <person name="Hase S."/>
            <person name="Sato K."/>
            <person name="Oba Y."/>
            <person name="Sakakibara Y."/>
        </authorList>
    </citation>
    <scope>NUCLEOTIDE SEQUENCE</scope>
</reference>
<name>A0ABQ0LXQ5_MYCCL</name>
<proteinExistence type="predicted"/>
<accession>A0ABQ0LXQ5</accession>
<organism evidence="3 4">
    <name type="scientific">Mycena chlorophos</name>
    <name type="common">Agaric fungus</name>
    <name type="synonym">Agaricus chlorophos</name>
    <dbReference type="NCBI Taxonomy" id="658473"/>
    <lineage>
        <taxon>Eukaryota</taxon>
        <taxon>Fungi</taxon>
        <taxon>Dikarya</taxon>
        <taxon>Basidiomycota</taxon>
        <taxon>Agaricomycotina</taxon>
        <taxon>Agaricomycetes</taxon>
        <taxon>Agaricomycetidae</taxon>
        <taxon>Agaricales</taxon>
        <taxon>Marasmiineae</taxon>
        <taxon>Mycenaceae</taxon>
        <taxon>Mycena</taxon>
    </lineage>
</organism>
<evidence type="ECO:0000313" key="4">
    <source>
        <dbReference type="Proteomes" id="UP000815677"/>
    </source>
</evidence>
<feature type="domain" description="DUF7918" evidence="2">
    <location>
        <begin position="28"/>
        <end position="126"/>
    </location>
</feature>
<keyword evidence="4" id="KW-1185">Reference proteome</keyword>